<reference evidence="1 2" key="1">
    <citation type="journal article" date="2020" name="Nature">
        <title>Six reference-quality genomes reveal evolution of bat adaptations.</title>
        <authorList>
            <person name="Jebb D."/>
            <person name="Huang Z."/>
            <person name="Pippel M."/>
            <person name="Hughes G.M."/>
            <person name="Lavrichenko K."/>
            <person name="Devanna P."/>
            <person name="Winkler S."/>
            <person name="Jermiin L.S."/>
            <person name="Skirmuntt E.C."/>
            <person name="Katzourakis A."/>
            <person name="Burkitt-Gray L."/>
            <person name="Ray D.A."/>
            <person name="Sullivan K.A.M."/>
            <person name="Roscito J.G."/>
            <person name="Kirilenko B.M."/>
            <person name="Davalos L.M."/>
            <person name="Corthals A.P."/>
            <person name="Power M.L."/>
            <person name="Jones G."/>
            <person name="Ransome R.D."/>
            <person name="Dechmann D.K.N."/>
            <person name="Locatelli A.G."/>
            <person name="Puechmaille S.J."/>
            <person name="Fedrigo O."/>
            <person name="Jarvis E.D."/>
            <person name="Hiller M."/>
            <person name="Vernes S.C."/>
            <person name="Myers E.W."/>
            <person name="Teeling E.C."/>
        </authorList>
    </citation>
    <scope>NUCLEOTIDE SEQUENCE [LARGE SCALE GENOMIC DNA]</scope>
    <source>
        <strain evidence="1">Bat1K_MPI-CBG_1</strain>
    </source>
</reference>
<dbReference type="AlphaFoldDB" id="A0A834A7S1"/>
<name>A0A834A7S1_9CHIR</name>
<sequence length="145" mass="16262">MCCTGNGKACHLYDFSVSPTFALGLGLEFGSWNFSPAEDVLSWEKKDWVPVRTWLQPNGERGFDVGLLVLFMSTTLCLDFDDNFCMCEMPGPLGLEGMAKKWVSVICGRGSTLPYRAKPGYGWCEARMTWLGQAATFCCYFLFLF</sequence>
<proteinExistence type="predicted"/>
<accession>A0A834A7S1</accession>
<dbReference type="EMBL" id="JABVXQ010000005">
    <property type="protein sequence ID" value="KAF6109638.1"/>
    <property type="molecule type" value="Genomic_DNA"/>
</dbReference>
<evidence type="ECO:0000313" key="1">
    <source>
        <dbReference type="EMBL" id="KAF6109638.1"/>
    </source>
</evidence>
<evidence type="ECO:0000313" key="2">
    <source>
        <dbReference type="Proteomes" id="UP000664940"/>
    </source>
</evidence>
<comment type="caution">
    <text evidence="1">The sequence shown here is derived from an EMBL/GenBank/DDBJ whole genome shotgun (WGS) entry which is preliminary data.</text>
</comment>
<protein>
    <submittedName>
        <fullName evidence="1">Uncharacterized protein</fullName>
    </submittedName>
</protein>
<organism evidence="1 2">
    <name type="scientific">Phyllostomus discolor</name>
    <name type="common">pale spear-nosed bat</name>
    <dbReference type="NCBI Taxonomy" id="89673"/>
    <lineage>
        <taxon>Eukaryota</taxon>
        <taxon>Metazoa</taxon>
        <taxon>Chordata</taxon>
        <taxon>Craniata</taxon>
        <taxon>Vertebrata</taxon>
        <taxon>Euteleostomi</taxon>
        <taxon>Mammalia</taxon>
        <taxon>Eutheria</taxon>
        <taxon>Laurasiatheria</taxon>
        <taxon>Chiroptera</taxon>
        <taxon>Yangochiroptera</taxon>
        <taxon>Phyllostomidae</taxon>
        <taxon>Phyllostominae</taxon>
        <taxon>Phyllostomus</taxon>
    </lineage>
</organism>
<gene>
    <name evidence="1" type="ORF">HJG60_010880</name>
</gene>
<dbReference type="Proteomes" id="UP000664940">
    <property type="component" value="Unassembled WGS sequence"/>
</dbReference>